<sequence length="736" mass="81922">MVPSKKDRKAFMDMMDSVIQNHMPPLMPCDCPQCKKRTKKTREYISTVYGKDNNKENPAPSKSVSTSESNEHHLCPDHKRYASPKRQASTQKDKDRDSSLASNNANQPNRNDKVNSLMKAESVQAVLDVFKSTPTTTDERDLSQGIQNAVADCKLFTESKAKIIEFCRTEKVKPDAVYGLLAKFRQERSILTTAIIKSNADREKCLQAIHRVDDLMCMLKDVAKEGKGPSGDDLRHSLSNMIAEVHELSKNPSMLYDELLDLREEHLDLLSDHEEQHQKFLDIESCHEKLHEKNKKLMDDFAALKQDYHEARRKIGALGGVKNEVSQTEKALEIARRECADLKEEIERLNADTNKINALKHENAQLKKKLAAAEVTAVENKVENKTPESIQTNKKKGKKGRVAPVIASDESQPSSHIDQGDAKSDPAVQKEIKLLQQSNADVQGQLDTAQTILRQLEVLLKKSELAKTKAIEHLQLEQATAQSWKELSEGHAEESNRLKQQLDQSMSHATTLQDTVHRLEQSLAETKDQLKAQLQKRPVSPSMTSQTSSTSKFDNESLKILRRLRSETAQLVQDLDSSDGYPGDPWNLVKCTRNIVAAIDRDLESVILPSGRGTDTPITASDIYLSFQRSDVGIESPASIPRIREATPPLFKTRPPILPPYRPLLPPGLAEPVIGRVSPKPQHLPPPIGTGRPSRAANGTTPSPIPASASTATIPAQSTNATGNGATRIDWDMWAR</sequence>
<dbReference type="EMBL" id="JAPDRQ010000053">
    <property type="protein sequence ID" value="KAJ9658230.1"/>
    <property type="molecule type" value="Genomic_DNA"/>
</dbReference>
<proteinExistence type="predicted"/>
<gene>
    <name evidence="1" type="ORF">H2198_003803</name>
</gene>
<organism evidence="1 2">
    <name type="scientific">Neophaeococcomyces mojaviensis</name>
    <dbReference type="NCBI Taxonomy" id="3383035"/>
    <lineage>
        <taxon>Eukaryota</taxon>
        <taxon>Fungi</taxon>
        <taxon>Dikarya</taxon>
        <taxon>Ascomycota</taxon>
        <taxon>Pezizomycotina</taxon>
        <taxon>Eurotiomycetes</taxon>
        <taxon>Chaetothyriomycetidae</taxon>
        <taxon>Chaetothyriales</taxon>
        <taxon>Chaetothyriales incertae sedis</taxon>
        <taxon>Neophaeococcomyces</taxon>
    </lineage>
</organism>
<protein>
    <submittedName>
        <fullName evidence="1">Uncharacterized protein</fullName>
    </submittedName>
</protein>
<accession>A0ACC3AAE5</accession>
<reference evidence="1" key="1">
    <citation type="submission" date="2022-10" db="EMBL/GenBank/DDBJ databases">
        <title>Culturing micro-colonial fungi from biological soil crusts in the Mojave desert and describing Neophaeococcomyces mojavensis, and introducing the new genera and species Taxawa tesnikishii.</title>
        <authorList>
            <person name="Kurbessoian T."/>
            <person name="Stajich J.E."/>
        </authorList>
    </citation>
    <scope>NUCLEOTIDE SEQUENCE</scope>
    <source>
        <strain evidence="1">JES_112</strain>
    </source>
</reference>
<evidence type="ECO:0000313" key="1">
    <source>
        <dbReference type="EMBL" id="KAJ9658230.1"/>
    </source>
</evidence>
<comment type="caution">
    <text evidence="1">The sequence shown here is derived from an EMBL/GenBank/DDBJ whole genome shotgun (WGS) entry which is preliminary data.</text>
</comment>
<name>A0ACC3AAE5_9EURO</name>
<evidence type="ECO:0000313" key="2">
    <source>
        <dbReference type="Proteomes" id="UP001172386"/>
    </source>
</evidence>
<dbReference type="Proteomes" id="UP001172386">
    <property type="component" value="Unassembled WGS sequence"/>
</dbReference>
<keyword evidence="2" id="KW-1185">Reference proteome</keyword>